<name>A0A914XXC1_9BILA</name>
<dbReference type="InterPro" id="IPR000859">
    <property type="entry name" value="CUB_dom"/>
</dbReference>
<evidence type="ECO:0000313" key="3">
    <source>
        <dbReference type="Proteomes" id="UP000887577"/>
    </source>
</evidence>
<evidence type="ECO:0000256" key="1">
    <source>
        <dbReference type="ARBA" id="ARBA00023157"/>
    </source>
</evidence>
<reference evidence="4" key="1">
    <citation type="submission" date="2022-11" db="UniProtKB">
        <authorList>
            <consortium name="WormBaseParasite"/>
        </authorList>
    </citation>
    <scope>IDENTIFICATION</scope>
</reference>
<evidence type="ECO:0000259" key="2">
    <source>
        <dbReference type="SMART" id="SM00042"/>
    </source>
</evidence>
<protein>
    <submittedName>
        <fullName evidence="4">CUB domain-containing protein</fullName>
    </submittedName>
</protein>
<organism evidence="3 4">
    <name type="scientific">Panagrolaimus superbus</name>
    <dbReference type="NCBI Taxonomy" id="310955"/>
    <lineage>
        <taxon>Eukaryota</taxon>
        <taxon>Metazoa</taxon>
        <taxon>Ecdysozoa</taxon>
        <taxon>Nematoda</taxon>
        <taxon>Chromadorea</taxon>
        <taxon>Rhabditida</taxon>
        <taxon>Tylenchina</taxon>
        <taxon>Panagrolaimomorpha</taxon>
        <taxon>Panagrolaimoidea</taxon>
        <taxon>Panagrolaimidae</taxon>
        <taxon>Panagrolaimus</taxon>
    </lineage>
</organism>
<dbReference type="InterPro" id="IPR035914">
    <property type="entry name" value="Sperma_CUB_dom_sf"/>
</dbReference>
<dbReference type="SUPFAM" id="SSF49854">
    <property type="entry name" value="Spermadhesin, CUB domain"/>
    <property type="match status" value="1"/>
</dbReference>
<feature type="domain" description="CUB" evidence="2">
    <location>
        <begin position="113"/>
        <end position="219"/>
    </location>
</feature>
<evidence type="ECO:0000313" key="4">
    <source>
        <dbReference type="WBParaSite" id="PSU_v2.g10399.t1"/>
    </source>
</evidence>
<keyword evidence="3" id="KW-1185">Reference proteome</keyword>
<proteinExistence type="predicted"/>
<accession>A0A914XXC1</accession>
<dbReference type="WBParaSite" id="PSU_v2.g10399.t1">
    <property type="protein sequence ID" value="PSU_v2.g10399.t1"/>
    <property type="gene ID" value="PSU_v2.g10399"/>
</dbReference>
<dbReference type="Proteomes" id="UP000887577">
    <property type="component" value="Unplaced"/>
</dbReference>
<sequence length="229" mass="26192">MIYIRSTYANFNTNEYLTRTTACKWKFLAPDGYGFKVVIEIFNVSATTKFSIINSTQIILNERSVKLLHPYYNSDMFIQIDLSKSDPNFVTQVEFQAYVTIVKQQFGMSIPSCISTEIDVGTRWTNLISPLQGYDNNMCCSYNFTILKNRGVSVYIEQLWLETNVDVLKYRIGDSANVLIVDYEDIVIQPKNIDREAVFEFISDGSIHGLGFSLVFIMEGILFVYSCGI</sequence>
<dbReference type="SMART" id="SM00042">
    <property type="entry name" value="CUB"/>
    <property type="match status" value="1"/>
</dbReference>
<dbReference type="AlphaFoldDB" id="A0A914XXC1"/>
<keyword evidence="1" id="KW-1015">Disulfide bond</keyword>